<dbReference type="AlphaFoldDB" id="A0AA87YUZ4"/>
<sequence>MKEGKPVKLNGQQQHQNGHLSPFKFAKLLDPEASWDKCEFDLIMTRADRISTILAGSTRRCLALDSASGGPGMRVAMGSNTFGRRYMVCHFFKVTLSVSGEGGGVMSTPIFRYRDKIVLLMELTLVNGLKVWLPELKRPVICKTAWLNGQEWD</sequence>
<proteinExistence type="predicted"/>
<evidence type="ECO:0000313" key="2">
    <source>
        <dbReference type="Proteomes" id="UP001187192"/>
    </source>
</evidence>
<dbReference type="Proteomes" id="UP001187192">
    <property type="component" value="Unassembled WGS sequence"/>
</dbReference>
<protein>
    <submittedName>
        <fullName evidence="1">Uncharacterized protein</fullName>
    </submittedName>
</protein>
<gene>
    <name evidence="1" type="ORF">TIFTF001_000425</name>
</gene>
<evidence type="ECO:0000313" key="1">
    <source>
        <dbReference type="EMBL" id="GMN24149.1"/>
    </source>
</evidence>
<organism evidence="1 2">
    <name type="scientific">Ficus carica</name>
    <name type="common">Common fig</name>
    <dbReference type="NCBI Taxonomy" id="3494"/>
    <lineage>
        <taxon>Eukaryota</taxon>
        <taxon>Viridiplantae</taxon>
        <taxon>Streptophyta</taxon>
        <taxon>Embryophyta</taxon>
        <taxon>Tracheophyta</taxon>
        <taxon>Spermatophyta</taxon>
        <taxon>Magnoliopsida</taxon>
        <taxon>eudicotyledons</taxon>
        <taxon>Gunneridae</taxon>
        <taxon>Pentapetalae</taxon>
        <taxon>rosids</taxon>
        <taxon>fabids</taxon>
        <taxon>Rosales</taxon>
        <taxon>Moraceae</taxon>
        <taxon>Ficeae</taxon>
        <taxon>Ficus</taxon>
    </lineage>
</organism>
<accession>A0AA87YUZ4</accession>
<comment type="caution">
    <text evidence="1">The sequence shown here is derived from an EMBL/GenBank/DDBJ whole genome shotgun (WGS) entry which is preliminary data.</text>
</comment>
<name>A0AA87YUZ4_FICCA</name>
<dbReference type="EMBL" id="BTGU01000001">
    <property type="protein sequence ID" value="GMN24149.1"/>
    <property type="molecule type" value="Genomic_DNA"/>
</dbReference>
<keyword evidence="2" id="KW-1185">Reference proteome</keyword>
<reference evidence="1" key="1">
    <citation type="submission" date="2023-07" db="EMBL/GenBank/DDBJ databases">
        <title>draft genome sequence of fig (Ficus carica).</title>
        <authorList>
            <person name="Takahashi T."/>
            <person name="Nishimura K."/>
        </authorList>
    </citation>
    <scope>NUCLEOTIDE SEQUENCE</scope>
</reference>